<organism evidence="2">
    <name type="scientific">Schistocephalus solidus</name>
    <name type="common">Tapeworm</name>
    <dbReference type="NCBI Taxonomy" id="70667"/>
    <lineage>
        <taxon>Eukaryota</taxon>
        <taxon>Metazoa</taxon>
        <taxon>Spiralia</taxon>
        <taxon>Lophotrochozoa</taxon>
        <taxon>Platyhelminthes</taxon>
        <taxon>Cestoda</taxon>
        <taxon>Eucestoda</taxon>
        <taxon>Diphyllobothriidea</taxon>
        <taxon>Diphyllobothriidae</taxon>
        <taxon>Schistocephalus</taxon>
    </lineage>
</organism>
<name>A0A0X3PP30_SCHSO</name>
<accession>A0A0X3PP30</accession>
<feature type="coiled-coil region" evidence="1">
    <location>
        <begin position="25"/>
        <end position="52"/>
    </location>
</feature>
<sequence length="120" mass="13480">MARLSSSSTPRPGRSVAATTARLYRLNKKRELDDLKRRLLNTEQALLHYKRLYEESLQRILDLTKSLENAMLGDSCQSSDPASEFSLNIAAPNFNLTIDPFFADAASWSSVEFDPVLSDL</sequence>
<dbReference type="EMBL" id="GEEE01009534">
    <property type="protein sequence ID" value="JAP53691.1"/>
    <property type="molecule type" value="Transcribed_RNA"/>
</dbReference>
<dbReference type="AlphaFoldDB" id="A0A0X3PP30"/>
<keyword evidence="1" id="KW-0175">Coiled coil</keyword>
<proteinExistence type="predicted"/>
<evidence type="ECO:0008006" key="3">
    <source>
        <dbReference type="Google" id="ProtNLM"/>
    </source>
</evidence>
<dbReference type="EMBL" id="GEEE01006683">
    <property type="protein sequence ID" value="JAP56542.1"/>
    <property type="molecule type" value="Transcribed_RNA"/>
</dbReference>
<evidence type="ECO:0000256" key="1">
    <source>
        <dbReference type="SAM" id="Coils"/>
    </source>
</evidence>
<evidence type="ECO:0000313" key="2">
    <source>
        <dbReference type="EMBL" id="JAP53691.1"/>
    </source>
</evidence>
<reference evidence="2" key="1">
    <citation type="submission" date="2016-01" db="EMBL/GenBank/DDBJ databases">
        <title>Reference transcriptome for the parasite Schistocephalus solidus: insights into the molecular evolution of parasitism.</title>
        <authorList>
            <person name="Hebert F.O."/>
            <person name="Grambauer S."/>
            <person name="Barber I."/>
            <person name="Landry C.R."/>
            <person name="Aubin-Horth N."/>
        </authorList>
    </citation>
    <scope>NUCLEOTIDE SEQUENCE</scope>
</reference>
<gene>
    <name evidence="2" type="ORF">TR146037</name>
</gene>
<protein>
    <recommendedName>
        <fullName evidence="3">BZIP domain-containing protein</fullName>
    </recommendedName>
</protein>